<reference evidence="3" key="2">
    <citation type="journal article" date="2020" name="Data Brief">
        <title>Transcriptome dataset of Babesia bovis life stages within vertebrate and invertebrate hosts.</title>
        <authorList>
            <person name="Ueti M.W."/>
            <person name="Johnson W.C."/>
            <person name="Kappmeyer L.S."/>
            <person name="Herndon D.R."/>
            <person name="Mousel M.R."/>
            <person name="Reif K.E."/>
            <person name="Taus N.S."/>
            <person name="Ifeonu O.O."/>
            <person name="Silva J.C."/>
            <person name="Suarez C.E."/>
            <person name="Brayton K.A."/>
        </authorList>
    </citation>
    <scope>NUCLEOTIDE SEQUENCE [LARGE SCALE GENOMIC DNA]</scope>
</reference>
<dbReference type="InParanoid" id="A7ASL6"/>
<dbReference type="Proteomes" id="UP000002173">
    <property type="component" value="Unassembled WGS sequence"/>
</dbReference>
<name>A7ASL6_BABBO</name>
<dbReference type="VEuPathDB" id="PiroplasmaDB:BBOV_IV011830"/>
<evidence type="ECO:0000259" key="1">
    <source>
        <dbReference type="Pfam" id="PF14733"/>
    </source>
</evidence>
<dbReference type="RefSeq" id="XP_001611103.1">
    <property type="nucleotide sequence ID" value="XM_001611053.1"/>
</dbReference>
<evidence type="ECO:0000313" key="3">
    <source>
        <dbReference type="Proteomes" id="UP000002173"/>
    </source>
</evidence>
<evidence type="ECO:0000313" key="2">
    <source>
        <dbReference type="EMBL" id="EDO07535.1"/>
    </source>
</evidence>
<proteinExistence type="predicted"/>
<reference evidence="3" key="3">
    <citation type="journal article" date="2021" name="Int. J. Parasitol.">
        <title>Comparative analysis of gene expression between Babesia bovis blood stages and kinetes allowed by improved genome annotation.</title>
        <authorList>
            <person name="Ueti M.W."/>
            <person name="Johnson W.C."/>
            <person name="Kappmeyer L.S."/>
            <person name="Herndon D.R."/>
            <person name="Mousel M.R."/>
            <person name="Reif K.E."/>
            <person name="Taus N.S."/>
            <person name="Ifeonu O.O."/>
            <person name="Silva J.C."/>
            <person name="Suarez C.E."/>
            <person name="Brayton K.A."/>
        </authorList>
    </citation>
    <scope>NUCLEOTIDE SEQUENCE [LARGE SCALE GENOMIC DNA]</scope>
</reference>
<organism evidence="2 3">
    <name type="scientific">Babesia bovis</name>
    <dbReference type="NCBI Taxonomy" id="5865"/>
    <lineage>
        <taxon>Eukaryota</taxon>
        <taxon>Sar</taxon>
        <taxon>Alveolata</taxon>
        <taxon>Apicomplexa</taxon>
        <taxon>Aconoidasida</taxon>
        <taxon>Piroplasmida</taxon>
        <taxon>Babesiidae</taxon>
        <taxon>Babesia</taxon>
    </lineage>
</organism>
<comment type="caution">
    <text evidence="2">The sequence shown here is derived from an EMBL/GenBank/DDBJ whole genome shotgun (WGS) entry which is preliminary data.</text>
</comment>
<dbReference type="GeneID" id="5479337"/>
<dbReference type="Pfam" id="PF14733">
    <property type="entry name" value="ACDC"/>
    <property type="match status" value="1"/>
</dbReference>
<dbReference type="eggNOG" id="ENOG502SD00">
    <property type="taxonomic scope" value="Eukaryota"/>
</dbReference>
<reference evidence="2 3" key="1">
    <citation type="journal article" date="2007" name="PLoS Pathog.">
        <title>Genome sequence of Babesia bovis and comparative analysis of apicomplexan hemoprotozoa.</title>
        <authorList>
            <person name="Brayton K.A."/>
            <person name="Lau A.O.T."/>
            <person name="Herndon D.R."/>
            <person name="Hannick L."/>
            <person name="Kappmeyer L.S."/>
            <person name="Berens S.J."/>
            <person name="Bidwell S.L."/>
            <person name="Brown W.C."/>
            <person name="Crabtree J."/>
            <person name="Fadrosh D."/>
            <person name="Feldblum T."/>
            <person name="Forberger H.A."/>
            <person name="Haas B.J."/>
            <person name="Howell J.M."/>
            <person name="Khouri H."/>
            <person name="Koo H."/>
            <person name="Mann D.J."/>
            <person name="Norimine J."/>
            <person name="Paulsen I.T."/>
            <person name="Radune D."/>
            <person name="Ren Q."/>
            <person name="Smith R.K. Jr."/>
            <person name="Suarez C.E."/>
            <person name="White O."/>
            <person name="Wortman J.R."/>
            <person name="Knowles D.P. Jr."/>
            <person name="McElwain T.F."/>
            <person name="Nene V.M."/>
        </authorList>
    </citation>
    <scope>NUCLEOTIDE SEQUENCE [LARGE SCALE GENOMIC DNA]</scope>
    <source>
        <strain evidence="2">T2Bo</strain>
    </source>
</reference>
<keyword evidence="3" id="KW-1185">Reference proteome</keyword>
<dbReference type="KEGG" id="bbo:BBOV_IV011830"/>
<accession>A7ASL6</accession>
<dbReference type="Gene3D" id="1.20.5.2050">
    <property type="match status" value="1"/>
</dbReference>
<protein>
    <recommendedName>
        <fullName evidence="1">AP2-coincident C-terminal domain-containing protein</fullName>
    </recommendedName>
</protein>
<sequence length="456" mass="51288">MDGNPTGVTHSSALNPYHVSNKGLYAHSSEMDSTSRSLWNVAESTLMNPQEHHGGWVPVNMPYSGMHQAVAPVNHPFIPTDPMYMDSSGYMRTETHLAEDEGDFVDMGSNLLNRTVDEKESVESEQVDEKDEFARTLPPSLRKQYEIFNTYGTITEQLRQEFVRRSKLFPKVRGVWFNSALRRMGWVGQAYKKCKRIERIFSVRQHGFAGARALAIEFRNSQKPTLKALEQYDETASQADTAYDNGSNDFAMAETTDPEKEIVDELIETQTTCAEHPGSYGISLNESGNTTKSEATLCSEGDMDQLGNTVGHTSFEDDISSEFYYYKTNLTPEEIVHRDHMCKKALKFMLHELSHLIDLDIPLPGLNKDMCQKGIQYHLGAIEKAKSAREMVPYIAIFGGHICLGIPPLDIPYNEIYSIISLLSYSLPLGTEFSASSTMPFVNKKYVADIRDLIVS</sequence>
<feature type="domain" description="AP2-coincident C-terminal" evidence="1">
    <location>
        <begin position="337"/>
        <end position="422"/>
    </location>
</feature>
<dbReference type="InterPro" id="IPR028078">
    <property type="entry name" value="ACDC"/>
</dbReference>
<dbReference type="EMBL" id="AAXT01000002">
    <property type="protein sequence ID" value="EDO07535.1"/>
    <property type="molecule type" value="Genomic_DNA"/>
</dbReference>
<dbReference type="AlphaFoldDB" id="A7ASL6"/>
<gene>
    <name evidence="2" type="ORF">BBOV_IV011830</name>
</gene>